<accession>A0ABP8VH32</accession>
<organism evidence="1 2">
    <name type="scientific">Frondihabitans cladoniiphilus</name>
    <dbReference type="NCBI Taxonomy" id="715785"/>
    <lineage>
        <taxon>Bacteria</taxon>
        <taxon>Bacillati</taxon>
        <taxon>Actinomycetota</taxon>
        <taxon>Actinomycetes</taxon>
        <taxon>Micrococcales</taxon>
        <taxon>Microbacteriaceae</taxon>
        <taxon>Frondihabitans</taxon>
    </lineage>
</organism>
<proteinExistence type="predicted"/>
<evidence type="ECO:0000313" key="1">
    <source>
        <dbReference type="EMBL" id="GAA4663509.1"/>
    </source>
</evidence>
<sequence length="77" mass="8170">MRKVKAATPFDDTPGLVGRLNRFLYPIAGPASLGAGHPEEPYRAPVDPVCPVCAKPLAAHAIERGSGSSRTFLNCPR</sequence>
<dbReference type="EMBL" id="BAABLM010000001">
    <property type="protein sequence ID" value="GAA4663509.1"/>
    <property type="molecule type" value="Genomic_DNA"/>
</dbReference>
<gene>
    <name evidence="1" type="ORF">GCM10025780_00050</name>
</gene>
<dbReference type="Proteomes" id="UP001501295">
    <property type="component" value="Unassembled WGS sequence"/>
</dbReference>
<name>A0ABP8VH32_9MICO</name>
<comment type="caution">
    <text evidence="1">The sequence shown here is derived from an EMBL/GenBank/DDBJ whole genome shotgun (WGS) entry which is preliminary data.</text>
</comment>
<keyword evidence="2" id="KW-1185">Reference proteome</keyword>
<evidence type="ECO:0000313" key="2">
    <source>
        <dbReference type="Proteomes" id="UP001501295"/>
    </source>
</evidence>
<protein>
    <submittedName>
        <fullName evidence="1">Uncharacterized protein</fullName>
    </submittedName>
</protein>
<reference evidence="2" key="1">
    <citation type="journal article" date="2019" name="Int. J. Syst. Evol. Microbiol.">
        <title>The Global Catalogue of Microorganisms (GCM) 10K type strain sequencing project: providing services to taxonomists for standard genome sequencing and annotation.</title>
        <authorList>
            <consortium name="The Broad Institute Genomics Platform"/>
            <consortium name="The Broad Institute Genome Sequencing Center for Infectious Disease"/>
            <person name="Wu L."/>
            <person name="Ma J."/>
        </authorList>
    </citation>
    <scope>NUCLEOTIDE SEQUENCE [LARGE SCALE GENOMIC DNA]</scope>
    <source>
        <strain evidence="2">JCM 18956</strain>
    </source>
</reference>
<dbReference type="RefSeq" id="WP_345371784.1">
    <property type="nucleotide sequence ID" value="NZ_BAABLM010000001.1"/>
</dbReference>